<dbReference type="PROSITE" id="PS51186">
    <property type="entry name" value="GNAT"/>
    <property type="match status" value="1"/>
</dbReference>
<comment type="similarity">
    <text evidence="3">Belongs to the acetyltransferase family. RimJ subfamily.</text>
</comment>
<dbReference type="Gene3D" id="3.40.630.30">
    <property type="match status" value="1"/>
</dbReference>
<dbReference type="RefSeq" id="WP_145880713.1">
    <property type="nucleotide sequence ID" value="NZ_CP046904.1"/>
</dbReference>
<keyword evidence="1 6" id="KW-0808">Transferase</keyword>
<evidence type="ECO:0000256" key="3">
    <source>
        <dbReference type="ARBA" id="ARBA00038502"/>
    </source>
</evidence>
<dbReference type="OrthoDB" id="9801656at2"/>
<name>A0A562PGK1_9BURK</name>
<gene>
    <name evidence="5" type="ORF">GO485_15805</name>
    <name evidence="6" type="ORF">IP92_05132</name>
</gene>
<evidence type="ECO:0000313" key="7">
    <source>
        <dbReference type="Proteomes" id="UP000315112"/>
    </source>
</evidence>
<evidence type="ECO:0000313" key="6">
    <source>
        <dbReference type="EMBL" id="TWI43567.1"/>
    </source>
</evidence>
<dbReference type="CDD" id="cd04301">
    <property type="entry name" value="NAT_SF"/>
    <property type="match status" value="1"/>
</dbReference>
<reference evidence="6 7" key="1">
    <citation type="journal article" date="2015" name="Stand. Genomic Sci.">
        <title>Genomic Encyclopedia of Bacterial and Archaeal Type Strains, Phase III: the genomes of soil and plant-associated and newly described type strains.</title>
        <authorList>
            <person name="Whitman W.B."/>
            <person name="Woyke T."/>
            <person name="Klenk H.P."/>
            <person name="Zhou Y."/>
            <person name="Lilburn T.G."/>
            <person name="Beck B.J."/>
            <person name="De Vos P."/>
            <person name="Vandamme P."/>
            <person name="Eisen J.A."/>
            <person name="Garrity G."/>
            <person name="Hugenholtz P."/>
            <person name="Kyrpides N.C."/>
        </authorList>
    </citation>
    <scope>NUCLEOTIDE SEQUENCE [LARGE SCALE GENOMIC DNA]</scope>
    <source>
        <strain evidence="6 7">CGMCC 1.10685</strain>
    </source>
</reference>
<proteinExistence type="inferred from homology"/>
<dbReference type="Proteomes" id="UP000315112">
    <property type="component" value="Unassembled WGS sequence"/>
</dbReference>
<dbReference type="GO" id="GO:0005737">
    <property type="term" value="C:cytoplasm"/>
    <property type="evidence" value="ECO:0007669"/>
    <property type="project" value="TreeGrafter"/>
</dbReference>
<protein>
    <submittedName>
        <fullName evidence="5">GNAT family N-acetyltransferase</fullName>
    </submittedName>
    <submittedName>
        <fullName evidence="6">Ribosomal-protein-alanine N-acetyltransferase</fullName>
    </submittedName>
</protein>
<keyword evidence="2" id="KW-0012">Acyltransferase</keyword>
<evidence type="ECO:0000313" key="5">
    <source>
        <dbReference type="EMBL" id="QGZ43133.1"/>
    </source>
</evidence>
<dbReference type="InterPro" id="IPR000182">
    <property type="entry name" value="GNAT_dom"/>
</dbReference>
<evidence type="ECO:0000313" key="8">
    <source>
        <dbReference type="Proteomes" id="UP000437862"/>
    </source>
</evidence>
<dbReference type="Pfam" id="PF13302">
    <property type="entry name" value="Acetyltransf_3"/>
    <property type="match status" value="1"/>
</dbReference>
<accession>A0A562PGK1</accession>
<evidence type="ECO:0000259" key="4">
    <source>
        <dbReference type="PROSITE" id="PS51186"/>
    </source>
</evidence>
<evidence type="ECO:0000256" key="2">
    <source>
        <dbReference type="ARBA" id="ARBA00023315"/>
    </source>
</evidence>
<dbReference type="EMBL" id="CP046904">
    <property type="protein sequence ID" value="QGZ43133.1"/>
    <property type="molecule type" value="Genomic_DNA"/>
</dbReference>
<dbReference type="InterPro" id="IPR016181">
    <property type="entry name" value="Acyl_CoA_acyltransferase"/>
</dbReference>
<reference evidence="6" key="2">
    <citation type="submission" date="2019-07" db="EMBL/GenBank/DDBJ databases">
        <authorList>
            <person name="Whitman W."/>
            <person name="Huntemann M."/>
            <person name="Clum A."/>
            <person name="Pillay M."/>
            <person name="Palaniappan K."/>
            <person name="Varghese N."/>
            <person name="Mikhailova N."/>
            <person name="Stamatis D."/>
            <person name="Reddy T."/>
            <person name="Daum C."/>
            <person name="Shapiro N."/>
            <person name="Ivanova N."/>
            <person name="Kyrpides N."/>
            <person name="Woyke T."/>
        </authorList>
    </citation>
    <scope>NUCLEOTIDE SEQUENCE</scope>
    <source>
        <strain evidence="6">CGMCC 1.10685</strain>
    </source>
</reference>
<dbReference type="Proteomes" id="UP000437862">
    <property type="component" value="Chromosome"/>
</dbReference>
<keyword evidence="8" id="KW-1185">Reference proteome</keyword>
<sequence length="171" mass="17717">MGLAFVDIATISPATLLAFEEANRAYFESMIDGRAPSFYSLEGVAQHVAGLREEAERGTAASFVIADAAGALLGRANLKRIDTAAGSAEIGYRIGADHAGKGIATRAVAFLLDEARDRGLATVEALVLASNAASARVLDKCGFVPAAEATGITVTTARGTEGTRRYRISLA</sequence>
<dbReference type="PANTHER" id="PTHR43792:SF8">
    <property type="entry name" value="[RIBOSOMAL PROTEIN US5]-ALANINE N-ACETYLTRANSFERASE"/>
    <property type="match status" value="1"/>
</dbReference>
<dbReference type="InterPro" id="IPR051531">
    <property type="entry name" value="N-acetyltransferase"/>
</dbReference>
<feature type="domain" description="N-acetyltransferase" evidence="4">
    <location>
        <begin position="17"/>
        <end position="171"/>
    </location>
</feature>
<dbReference type="EMBL" id="VLKW01000012">
    <property type="protein sequence ID" value="TWI43567.1"/>
    <property type="molecule type" value="Genomic_DNA"/>
</dbReference>
<dbReference type="PANTHER" id="PTHR43792">
    <property type="entry name" value="GNAT FAMILY, PUTATIVE (AFU_ORTHOLOGUE AFUA_3G00765)-RELATED-RELATED"/>
    <property type="match status" value="1"/>
</dbReference>
<dbReference type="AlphaFoldDB" id="A0A562PGK1"/>
<organism evidence="6 7">
    <name type="scientific">Pseudoduganella flava</name>
    <dbReference type="NCBI Taxonomy" id="871742"/>
    <lineage>
        <taxon>Bacteria</taxon>
        <taxon>Pseudomonadati</taxon>
        <taxon>Pseudomonadota</taxon>
        <taxon>Betaproteobacteria</taxon>
        <taxon>Burkholderiales</taxon>
        <taxon>Oxalobacteraceae</taxon>
        <taxon>Telluria group</taxon>
        <taxon>Pseudoduganella</taxon>
    </lineage>
</organism>
<reference evidence="5 8" key="3">
    <citation type="submission" date="2019-12" db="EMBL/GenBank/DDBJ databases">
        <title>Draft Genome Sequences of Six Type Strains of the Genus Massilia.</title>
        <authorList>
            <person name="Miess H."/>
            <person name="Frediansyah A."/>
            <person name="Goeker M."/>
            <person name="Gross H."/>
        </authorList>
    </citation>
    <scope>NUCLEOTIDE SEQUENCE [LARGE SCALE GENOMIC DNA]</scope>
    <source>
        <strain evidence="5 8">DSM 26639</strain>
    </source>
</reference>
<dbReference type="SUPFAM" id="SSF55729">
    <property type="entry name" value="Acyl-CoA N-acyltransferases (Nat)"/>
    <property type="match status" value="1"/>
</dbReference>
<evidence type="ECO:0000256" key="1">
    <source>
        <dbReference type="ARBA" id="ARBA00022679"/>
    </source>
</evidence>
<dbReference type="GO" id="GO:0008999">
    <property type="term" value="F:protein-N-terminal-alanine acetyltransferase activity"/>
    <property type="evidence" value="ECO:0007669"/>
    <property type="project" value="TreeGrafter"/>
</dbReference>